<sequence>MTRDASQSAVASSSTLWATASKEWVIPAKPKPGRKPKKEPVEMLDTQEVDSKGRRVQNRAAQRAFRERKQSQLAELQARVQSYEQGEIERNVALQNIAKKLKDENEQLRKENQTLKDELERIKSERASDKVLAAGSSSEHQNADARKRWRDEEHESLAVELVSVFSNDLAGRKRQRIGTDSPMLVGTPNPILQQHRHIYTASPPSFASSPESNDAFSPSPYAPLGVGRYAHSRSPSVAHHHGSGVAPPPLCAPTPTPTAPSHLFPSSMGIRVNANVQKAFDVDAFADSAGGPSFDGFDNCGLCSENTPCVCRELAIQQYNLHRLNANADHSPPALKVELTEQKPSIISIPPATEEDSINSMMSSRKSAPQSRNSPAVNLPTSSSILDNLPAYQPAVPLRRNTKTTGERANALFQIRLPSPSPQAPTLPAPTSGRPAARRAATSIATFPGTKRAPKAPSDALCSGDPSNCAACKDDDFGKAFCTALGDSMCSASPCATCPSPESCSSAHKENSTETGASSSTSGRPELHRSVTVPTPPTSTIAPKALMKSTASDAQASSSSQAPGAPSQPTASSSKMPANEAWQQLKSHPNIAFADLAMLADVVARRSKCSGPVVVVHPPLGSLTPERLDARSPAVPDADRVHATPTPRRDGESSPVLLTDPHAHFRAQEEHRALQGGPADGASVAFGASPDGAGLASAVVPSAGDGSVPPLRQISLVPQEELRQCGRGRMREVDAAGVKDALRILDAQFGRQ</sequence>
<proteinExistence type="predicted"/>
<name>A0A0H2SEU7_9AGAM</name>
<evidence type="ECO:0000313" key="6">
    <source>
        <dbReference type="Proteomes" id="UP000053477"/>
    </source>
</evidence>
<dbReference type="InterPro" id="IPR018287">
    <property type="entry name" value="Hap4_TF_heteromerisation"/>
</dbReference>
<feature type="region of interest" description="Disordered" evidence="3">
    <location>
        <begin position="126"/>
        <end position="148"/>
    </location>
</feature>
<dbReference type="InterPro" id="IPR046347">
    <property type="entry name" value="bZIP_sf"/>
</dbReference>
<feature type="region of interest" description="Disordered" evidence="3">
    <location>
        <begin position="21"/>
        <end position="70"/>
    </location>
</feature>
<feature type="region of interest" description="Disordered" evidence="3">
    <location>
        <begin position="501"/>
        <end position="580"/>
    </location>
</feature>
<dbReference type="PANTHER" id="PTHR40621:SF7">
    <property type="entry name" value="BZIP DOMAIN-CONTAINING PROTEIN"/>
    <property type="match status" value="1"/>
</dbReference>
<evidence type="ECO:0000313" key="5">
    <source>
        <dbReference type="EMBL" id="KLO20253.1"/>
    </source>
</evidence>
<dbReference type="SUPFAM" id="SSF57959">
    <property type="entry name" value="Leucine zipper domain"/>
    <property type="match status" value="1"/>
</dbReference>
<dbReference type="EMBL" id="KQ085883">
    <property type="protein sequence ID" value="KLO20253.1"/>
    <property type="molecule type" value="Genomic_DNA"/>
</dbReference>
<evidence type="ECO:0000256" key="1">
    <source>
        <dbReference type="ARBA" id="ARBA00004123"/>
    </source>
</evidence>
<feature type="compositionally biased region" description="Polar residues" evidence="3">
    <location>
        <begin position="358"/>
        <end position="382"/>
    </location>
</feature>
<dbReference type="AlphaFoldDB" id="A0A0H2SEU7"/>
<dbReference type="PROSITE" id="PS00036">
    <property type="entry name" value="BZIP_BASIC"/>
    <property type="match status" value="1"/>
</dbReference>
<feature type="domain" description="BZIP" evidence="4">
    <location>
        <begin position="54"/>
        <end position="68"/>
    </location>
</feature>
<gene>
    <name evidence="5" type="ORF">SCHPADRAFT_992335</name>
</gene>
<dbReference type="Pfam" id="PF10297">
    <property type="entry name" value="Hap4_Hap_bind"/>
    <property type="match status" value="1"/>
</dbReference>
<dbReference type="GO" id="GO:0090575">
    <property type="term" value="C:RNA polymerase II transcription regulator complex"/>
    <property type="evidence" value="ECO:0007669"/>
    <property type="project" value="TreeGrafter"/>
</dbReference>
<protein>
    <recommendedName>
        <fullName evidence="4">BZIP domain-containing protein</fullName>
    </recommendedName>
</protein>
<feature type="region of interest" description="Disordered" evidence="3">
    <location>
        <begin position="348"/>
        <end position="382"/>
    </location>
</feature>
<reference evidence="5 6" key="1">
    <citation type="submission" date="2015-04" db="EMBL/GenBank/DDBJ databases">
        <title>Complete genome sequence of Schizopora paradoxa KUC8140, a cosmopolitan wood degrader in East Asia.</title>
        <authorList>
            <consortium name="DOE Joint Genome Institute"/>
            <person name="Min B."/>
            <person name="Park H."/>
            <person name="Jang Y."/>
            <person name="Kim J.-J."/>
            <person name="Kim K.H."/>
            <person name="Pangilinan J."/>
            <person name="Lipzen A."/>
            <person name="Riley R."/>
            <person name="Grigoriev I.V."/>
            <person name="Spatafora J.W."/>
            <person name="Choi I.-G."/>
        </authorList>
    </citation>
    <scope>NUCLEOTIDE SEQUENCE [LARGE SCALE GENOMIC DNA]</scope>
    <source>
        <strain evidence="5 6">KUC8140</strain>
    </source>
</reference>
<feature type="compositionally biased region" description="Low complexity" evidence="3">
    <location>
        <begin position="513"/>
        <end position="523"/>
    </location>
</feature>
<dbReference type="SMART" id="SM00338">
    <property type="entry name" value="BRLZ"/>
    <property type="match status" value="1"/>
</dbReference>
<evidence type="ECO:0000259" key="4">
    <source>
        <dbReference type="PROSITE" id="PS00036"/>
    </source>
</evidence>
<dbReference type="InterPro" id="IPR004827">
    <property type="entry name" value="bZIP"/>
</dbReference>
<dbReference type="InParanoid" id="A0A0H2SEU7"/>
<comment type="subcellular location">
    <subcellularLocation>
        <location evidence="1">Nucleus</location>
    </subcellularLocation>
</comment>
<dbReference type="OrthoDB" id="5374328at2759"/>
<dbReference type="Proteomes" id="UP000053477">
    <property type="component" value="Unassembled WGS sequence"/>
</dbReference>
<keyword evidence="2" id="KW-0539">Nucleus</keyword>
<dbReference type="InterPro" id="IPR050936">
    <property type="entry name" value="AP-1-like"/>
</dbReference>
<evidence type="ECO:0000256" key="3">
    <source>
        <dbReference type="SAM" id="MobiDB-lite"/>
    </source>
</evidence>
<dbReference type="PANTHER" id="PTHR40621">
    <property type="entry name" value="TRANSCRIPTION FACTOR KAPC-RELATED"/>
    <property type="match status" value="1"/>
</dbReference>
<dbReference type="Gene3D" id="1.20.5.170">
    <property type="match status" value="1"/>
</dbReference>
<evidence type="ECO:0000256" key="2">
    <source>
        <dbReference type="ARBA" id="ARBA00023242"/>
    </source>
</evidence>
<dbReference type="CDD" id="cd14688">
    <property type="entry name" value="bZIP_YAP"/>
    <property type="match status" value="1"/>
</dbReference>
<feature type="compositionally biased region" description="Low complexity" evidence="3">
    <location>
        <begin position="549"/>
        <end position="574"/>
    </location>
</feature>
<dbReference type="GO" id="GO:0001228">
    <property type="term" value="F:DNA-binding transcription activator activity, RNA polymerase II-specific"/>
    <property type="evidence" value="ECO:0007669"/>
    <property type="project" value="TreeGrafter"/>
</dbReference>
<dbReference type="STRING" id="27342.A0A0H2SEU7"/>
<accession>A0A0H2SEU7</accession>
<keyword evidence="6" id="KW-1185">Reference proteome</keyword>
<organism evidence="5 6">
    <name type="scientific">Schizopora paradoxa</name>
    <dbReference type="NCBI Taxonomy" id="27342"/>
    <lineage>
        <taxon>Eukaryota</taxon>
        <taxon>Fungi</taxon>
        <taxon>Dikarya</taxon>
        <taxon>Basidiomycota</taxon>
        <taxon>Agaricomycotina</taxon>
        <taxon>Agaricomycetes</taxon>
        <taxon>Hymenochaetales</taxon>
        <taxon>Schizoporaceae</taxon>
        <taxon>Schizopora</taxon>
    </lineage>
</organism>
<dbReference type="GO" id="GO:0000976">
    <property type="term" value="F:transcription cis-regulatory region binding"/>
    <property type="evidence" value="ECO:0007669"/>
    <property type="project" value="InterPro"/>
</dbReference>
<feature type="region of interest" description="Disordered" evidence="3">
    <location>
        <begin position="619"/>
        <end position="657"/>
    </location>
</feature>
<feature type="compositionally biased region" description="Basic and acidic residues" evidence="3">
    <location>
        <begin position="637"/>
        <end position="652"/>
    </location>
</feature>